<feature type="region of interest" description="Disordered" evidence="5">
    <location>
        <begin position="130"/>
        <end position="165"/>
    </location>
</feature>
<reference evidence="7" key="2">
    <citation type="submission" date="2025-08" db="UniProtKB">
        <authorList>
            <consortium name="Ensembl"/>
        </authorList>
    </citation>
    <scope>IDENTIFICATION</scope>
    <source>
        <strain evidence="7">Guanapo</strain>
    </source>
</reference>
<dbReference type="EC" id="2.10.1.1" evidence="3"/>
<evidence type="ECO:0000313" key="7">
    <source>
        <dbReference type="Ensembl" id="ENSPREP00000008227.1"/>
    </source>
</evidence>
<keyword evidence="8" id="KW-1185">Reference proteome</keyword>
<dbReference type="GeneTree" id="ENSGT00390000016577"/>
<proteinExistence type="inferred from homology"/>
<dbReference type="SMART" id="SM00852">
    <property type="entry name" value="MoCF_biosynth"/>
    <property type="match status" value="1"/>
</dbReference>
<dbReference type="GO" id="GO:0006777">
    <property type="term" value="P:Mo-molybdopterin cofactor biosynthetic process"/>
    <property type="evidence" value="ECO:0007669"/>
    <property type="project" value="UniProtKB-KW"/>
</dbReference>
<evidence type="ECO:0000313" key="8">
    <source>
        <dbReference type="Proteomes" id="UP000242638"/>
    </source>
</evidence>
<dbReference type="STRING" id="8081.ENSPREP00000008227"/>
<name>A0A3P9NFB8_POERE</name>
<dbReference type="InterPro" id="IPR036425">
    <property type="entry name" value="MoaB/Mog-like_dom_sf"/>
</dbReference>
<protein>
    <recommendedName>
        <fullName evidence="3">molybdopterin molybdotransferase</fullName>
        <ecNumber evidence="3">2.10.1.1</ecNumber>
    </recommendedName>
</protein>
<dbReference type="Proteomes" id="UP000242638">
    <property type="component" value="Unassembled WGS sequence"/>
</dbReference>
<dbReference type="AlphaFoldDB" id="A0A3P9NFB8"/>
<dbReference type="InterPro" id="IPR001453">
    <property type="entry name" value="MoaB/Mog_dom"/>
</dbReference>
<organism evidence="7 8">
    <name type="scientific">Poecilia reticulata</name>
    <name type="common">Guppy</name>
    <name type="synonym">Acanthophacelus reticulatus</name>
    <dbReference type="NCBI Taxonomy" id="8081"/>
    <lineage>
        <taxon>Eukaryota</taxon>
        <taxon>Metazoa</taxon>
        <taxon>Chordata</taxon>
        <taxon>Craniata</taxon>
        <taxon>Vertebrata</taxon>
        <taxon>Euteleostomi</taxon>
        <taxon>Actinopterygii</taxon>
        <taxon>Neopterygii</taxon>
        <taxon>Teleostei</taxon>
        <taxon>Neoteleostei</taxon>
        <taxon>Acanthomorphata</taxon>
        <taxon>Ovalentaria</taxon>
        <taxon>Atherinomorphae</taxon>
        <taxon>Cyprinodontiformes</taxon>
        <taxon>Poeciliidae</taxon>
        <taxon>Poeciliinae</taxon>
        <taxon>Poecilia</taxon>
    </lineage>
</organism>
<comment type="similarity">
    <text evidence="2">In the N-terminal section; belongs to the MoaB/Mog family.</text>
</comment>
<evidence type="ECO:0000256" key="1">
    <source>
        <dbReference type="ARBA" id="ARBA00005046"/>
    </source>
</evidence>
<evidence type="ECO:0000256" key="4">
    <source>
        <dbReference type="ARBA" id="ARBA00023150"/>
    </source>
</evidence>
<feature type="domain" description="MoaB/Mog" evidence="6">
    <location>
        <begin position="7"/>
        <end position="125"/>
    </location>
</feature>
<dbReference type="PANTHER" id="PTHR43764:SF1">
    <property type="entry name" value="MOLYBDOPTERIN MOLYBDOTRANSFERASE"/>
    <property type="match status" value="1"/>
</dbReference>
<dbReference type="Bgee" id="ENSPREG00000005635">
    <property type="expression patterns" value="Expressed in caudal fin and 1 other cell type or tissue"/>
</dbReference>
<dbReference type="Gene3D" id="3.40.980.10">
    <property type="entry name" value="MoaB/Mog-like domain"/>
    <property type="match status" value="1"/>
</dbReference>
<dbReference type="GO" id="GO:0061599">
    <property type="term" value="F:molybdopterin molybdotransferase activity"/>
    <property type="evidence" value="ECO:0007669"/>
    <property type="project" value="UniProtKB-EC"/>
</dbReference>
<dbReference type="PANTHER" id="PTHR43764">
    <property type="entry name" value="MOLYBDENUM COFACTOR BIOSYNTHESIS"/>
    <property type="match status" value="1"/>
</dbReference>
<dbReference type="OMA" id="CTHAALE"/>
<dbReference type="InterPro" id="IPR051920">
    <property type="entry name" value="MPT_Adenylyltrnsfr/MoaC-Rel"/>
</dbReference>
<reference evidence="8" key="1">
    <citation type="submission" date="2013-11" db="EMBL/GenBank/DDBJ databases">
        <title>The genomic landscape of the Guanapo guppy.</title>
        <authorList>
            <person name="Kuenstner A."/>
            <person name="Dreyer C."/>
        </authorList>
    </citation>
    <scope>NUCLEOTIDE SEQUENCE</scope>
    <source>
        <strain evidence="8">Guanapo</strain>
    </source>
</reference>
<dbReference type="PROSITE" id="PS01078">
    <property type="entry name" value="MOCF_BIOSYNTHESIS_1"/>
    <property type="match status" value="1"/>
</dbReference>
<sequence>PGPLSPAVSDSCFKNLAEDRSGVNLKDLVHDPSLLGGVIAAYKIVPDEIEEIKETLLEWCDEQELNLILTTGGTGFAPRDVTPEECFQFILPALPHAIDLLREAAVHVKSTHAALEPMPSLLTNAHANTHTMERGTQCEEEDEDEEDRRRGRHNHHQHHQHGSSHITVAAIAAKTTYATVMAKGAPYLPGNTPAPPSHFTCSHQVSCSHLPPPLPQPS</sequence>
<comment type="pathway">
    <text evidence="1">Cofactor biosynthesis; molybdopterin biosynthesis.</text>
</comment>
<feature type="compositionally biased region" description="Basic residues" evidence="5">
    <location>
        <begin position="150"/>
        <end position="162"/>
    </location>
</feature>
<accession>A0A3P9NFB8</accession>
<evidence type="ECO:0000256" key="5">
    <source>
        <dbReference type="SAM" id="MobiDB-lite"/>
    </source>
</evidence>
<keyword evidence="4" id="KW-0501">Molybdenum cofactor biosynthesis</keyword>
<dbReference type="UniPathway" id="UPA00344"/>
<dbReference type="InterPro" id="IPR008284">
    <property type="entry name" value="MoCF_biosynth_CS"/>
</dbReference>
<evidence type="ECO:0000256" key="3">
    <source>
        <dbReference type="ARBA" id="ARBA00013269"/>
    </source>
</evidence>
<dbReference type="Pfam" id="PF00994">
    <property type="entry name" value="MoCF_biosynth"/>
    <property type="match status" value="1"/>
</dbReference>
<evidence type="ECO:0000259" key="6">
    <source>
        <dbReference type="SMART" id="SM00852"/>
    </source>
</evidence>
<dbReference type="Ensembl" id="ENSPRET00000008323.1">
    <property type="protein sequence ID" value="ENSPREP00000008227.1"/>
    <property type="gene ID" value="ENSPREG00000005635.1"/>
</dbReference>
<evidence type="ECO:0000256" key="2">
    <source>
        <dbReference type="ARBA" id="ARBA00007589"/>
    </source>
</evidence>
<dbReference type="SUPFAM" id="SSF53218">
    <property type="entry name" value="Molybdenum cofactor biosynthesis proteins"/>
    <property type="match status" value="1"/>
</dbReference>
<reference evidence="7" key="3">
    <citation type="submission" date="2025-09" db="UniProtKB">
        <authorList>
            <consortium name="Ensembl"/>
        </authorList>
    </citation>
    <scope>IDENTIFICATION</scope>
    <source>
        <strain evidence="7">Guanapo</strain>
    </source>
</reference>